<evidence type="ECO:0000256" key="1">
    <source>
        <dbReference type="SAM" id="MobiDB-lite"/>
    </source>
</evidence>
<protein>
    <recommendedName>
        <fullName evidence="2">DUF4935 domain-containing protein</fullName>
    </recommendedName>
</protein>
<dbReference type="Pfam" id="PF16289">
    <property type="entry name" value="PIN_12"/>
    <property type="match status" value="1"/>
</dbReference>
<evidence type="ECO:0000313" key="3">
    <source>
        <dbReference type="EMBL" id="QDV42036.1"/>
    </source>
</evidence>
<name>A0A518HMF8_9BACT</name>
<reference evidence="3 4" key="1">
    <citation type="submission" date="2019-03" db="EMBL/GenBank/DDBJ databases">
        <title>Deep-cultivation of Planctomycetes and their phenomic and genomic characterization uncovers novel biology.</title>
        <authorList>
            <person name="Wiegand S."/>
            <person name="Jogler M."/>
            <person name="Boedeker C."/>
            <person name="Pinto D."/>
            <person name="Vollmers J."/>
            <person name="Rivas-Marin E."/>
            <person name="Kohn T."/>
            <person name="Peeters S.H."/>
            <person name="Heuer A."/>
            <person name="Rast P."/>
            <person name="Oberbeckmann S."/>
            <person name="Bunk B."/>
            <person name="Jeske O."/>
            <person name="Meyerdierks A."/>
            <person name="Storesund J.E."/>
            <person name="Kallscheuer N."/>
            <person name="Luecker S."/>
            <person name="Lage O.M."/>
            <person name="Pohl T."/>
            <person name="Merkel B.J."/>
            <person name="Hornburger P."/>
            <person name="Mueller R.-W."/>
            <person name="Bruemmer F."/>
            <person name="Labrenz M."/>
            <person name="Spormann A.M."/>
            <person name="Op den Camp H."/>
            <person name="Overmann J."/>
            <person name="Amann R."/>
            <person name="Jetten M.S.M."/>
            <person name="Mascher T."/>
            <person name="Medema M.H."/>
            <person name="Devos D.P."/>
            <person name="Kaster A.-K."/>
            <person name="Ovreas L."/>
            <person name="Rohde M."/>
            <person name="Galperin M.Y."/>
            <person name="Jogler C."/>
        </authorList>
    </citation>
    <scope>NUCLEOTIDE SEQUENCE [LARGE SCALE GENOMIC DNA]</scope>
    <source>
        <strain evidence="3 4">Enr13</strain>
    </source>
</reference>
<feature type="domain" description="DUF4935" evidence="2">
    <location>
        <begin position="48"/>
        <end position="203"/>
    </location>
</feature>
<dbReference type="InterPro" id="IPR032557">
    <property type="entry name" value="DUF4935"/>
</dbReference>
<gene>
    <name evidence="3" type="ORF">Enr13x_18790</name>
</gene>
<keyword evidence="4" id="KW-1185">Reference proteome</keyword>
<sequence>MHAQFAHRCETQTLTRPRDHSTADSNPLVRERGDRRRSPTRPNMSLTVVLDSNIWLNEQMLRHSVGSAVRFFLRRHSAHVVVPEVVRREVELHLEKELKELTSRLREGHRRLLGLVGELKEQVLPTDDELTVIASTAFANAGIEITDFPFSLKSARSSFEKTIRSEPPSGPKNQQFKDGVIWADCLTLAMDSPVLFITQDKAFYKAKDYKKGLADNLIEEAQQATHEISIAHDISSILERIGDPIEIDYSFLHREYYPTISDGTERLIGSEGYELAELLSGDHTVFATNDPNIGHVEFSLQYKCVHPTLSDGSLVAKGECVINSVSGNLSDFRNRGEEFHFVNAEGEQQKRNIVLGVGSIVLGHRTVQHSVRAVLDA</sequence>
<dbReference type="AlphaFoldDB" id="A0A518HMF8"/>
<evidence type="ECO:0000313" key="4">
    <source>
        <dbReference type="Proteomes" id="UP000319004"/>
    </source>
</evidence>
<feature type="region of interest" description="Disordered" evidence="1">
    <location>
        <begin position="1"/>
        <end position="43"/>
    </location>
</feature>
<proteinExistence type="predicted"/>
<evidence type="ECO:0000259" key="2">
    <source>
        <dbReference type="Pfam" id="PF16289"/>
    </source>
</evidence>
<dbReference type="EMBL" id="CP037423">
    <property type="protein sequence ID" value="QDV42036.1"/>
    <property type="molecule type" value="Genomic_DNA"/>
</dbReference>
<dbReference type="KEGG" id="snep:Enr13x_18790"/>
<accession>A0A518HMF8</accession>
<organism evidence="3 4">
    <name type="scientific">Stieleria neptunia</name>
    <dbReference type="NCBI Taxonomy" id="2527979"/>
    <lineage>
        <taxon>Bacteria</taxon>
        <taxon>Pseudomonadati</taxon>
        <taxon>Planctomycetota</taxon>
        <taxon>Planctomycetia</taxon>
        <taxon>Pirellulales</taxon>
        <taxon>Pirellulaceae</taxon>
        <taxon>Stieleria</taxon>
    </lineage>
</organism>
<dbReference type="Proteomes" id="UP000319004">
    <property type="component" value="Chromosome"/>
</dbReference>